<evidence type="ECO:0000313" key="2">
    <source>
        <dbReference type="Proteomes" id="UP000298493"/>
    </source>
</evidence>
<protein>
    <submittedName>
        <fullName evidence="1">Uncharacterized protein</fullName>
    </submittedName>
</protein>
<organism evidence="1 2">
    <name type="scientific">Venturia nashicola</name>
    <dbReference type="NCBI Taxonomy" id="86259"/>
    <lineage>
        <taxon>Eukaryota</taxon>
        <taxon>Fungi</taxon>
        <taxon>Dikarya</taxon>
        <taxon>Ascomycota</taxon>
        <taxon>Pezizomycotina</taxon>
        <taxon>Dothideomycetes</taxon>
        <taxon>Pleosporomycetidae</taxon>
        <taxon>Venturiales</taxon>
        <taxon>Venturiaceae</taxon>
        <taxon>Venturia</taxon>
    </lineage>
</organism>
<comment type="caution">
    <text evidence="1">The sequence shown here is derived from an EMBL/GenBank/DDBJ whole genome shotgun (WGS) entry which is preliminary data.</text>
</comment>
<sequence>MLQGEDADSIYLPRFHFLFRSGRPSLARDGWTLHLEPRTQQQFPRRQGKEKYEAGFMRGPTPRILDNYYHSNQGAAHGSHALEQTHFHVHVHTWRYSLGTKLKWYCAVNNEAIMPCERGWDTLGHEVIRQSCALQDEGRMTALQDDGRGCIWLVFGKRTRIRVCFEALEALHHLTSRALAPVLYRIATWKPQIRGPRIATLPCLLSSLA</sequence>
<accession>A0A4Z1P354</accession>
<gene>
    <name evidence="1" type="ORF">E6O75_ATG06596</name>
</gene>
<keyword evidence="2" id="KW-1185">Reference proteome</keyword>
<reference evidence="1 2" key="1">
    <citation type="submission" date="2019-04" db="EMBL/GenBank/DDBJ databases">
        <title>High contiguity whole genome sequence and gene annotation resource for two Venturia nashicola isolates.</title>
        <authorList>
            <person name="Prokchorchik M."/>
            <person name="Won K."/>
            <person name="Lee Y."/>
            <person name="Choi E.D."/>
            <person name="Segonzac C."/>
            <person name="Sohn K.H."/>
        </authorList>
    </citation>
    <scope>NUCLEOTIDE SEQUENCE [LARGE SCALE GENOMIC DNA]</scope>
    <source>
        <strain evidence="1 2">PRI2</strain>
    </source>
</reference>
<name>A0A4Z1P354_9PEZI</name>
<evidence type="ECO:0000313" key="1">
    <source>
        <dbReference type="EMBL" id="TID18520.1"/>
    </source>
</evidence>
<dbReference type="EMBL" id="SNSC02000014">
    <property type="protein sequence ID" value="TID18520.1"/>
    <property type="molecule type" value="Genomic_DNA"/>
</dbReference>
<dbReference type="Proteomes" id="UP000298493">
    <property type="component" value="Unassembled WGS sequence"/>
</dbReference>
<proteinExistence type="predicted"/>
<dbReference type="AlphaFoldDB" id="A0A4Z1P354"/>